<dbReference type="InterPro" id="IPR050832">
    <property type="entry name" value="Bact_Acetyltransf"/>
</dbReference>
<sequence>MERELAWHRVSLASCPDYLDQVATWHHRECLRQGLQSHQDKRRERLLQHLIGCACVPQTWLALEPGSGDLIGCVSVVSYHLGARPGTPQADTPLWLSNLFVAPEWRRQGVASGLIEGVRQFSRELGMTGLWLTATDQSEFYRRRGWQLVRRAKLGGRWVNVMTHALGDTP</sequence>
<dbReference type="SUPFAM" id="SSF55729">
    <property type="entry name" value="Acyl-CoA N-acyltransferases (Nat)"/>
    <property type="match status" value="1"/>
</dbReference>
<dbReference type="EC" id="2.3.-.-" evidence="4"/>
<evidence type="ECO:0000313" key="4">
    <source>
        <dbReference type="EMBL" id="MFC3156759.1"/>
    </source>
</evidence>
<dbReference type="Pfam" id="PF13508">
    <property type="entry name" value="Acetyltransf_7"/>
    <property type="match status" value="1"/>
</dbReference>
<accession>A0ABV7HVS2</accession>
<dbReference type="InterPro" id="IPR016181">
    <property type="entry name" value="Acyl_CoA_acyltransferase"/>
</dbReference>
<comment type="caution">
    <text evidence="4">The sequence shown here is derived from an EMBL/GenBank/DDBJ whole genome shotgun (WGS) entry which is preliminary data.</text>
</comment>
<organism evidence="4 5">
    <name type="scientific">Gilvimarinus japonicus</name>
    <dbReference type="NCBI Taxonomy" id="1796469"/>
    <lineage>
        <taxon>Bacteria</taxon>
        <taxon>Pseudomonadati</taxon>
        <taxon>Pseudomonadota</taxon>
        <taxon>Gammaproteobacteria</taxon>
        <taxon>Cellvibrionales</taxon>
        <taxon>Cellvibrionaceae</taxon>
        <taxon>Gilvimarinus</taxon>
    </lineage>
</organism>
<dbReference type="PANTHER" id="PTHR43877">
    <property type="entry name" value="AMINOALKYLPHOSPHONATE N-ACETYLTRANSFERASE-RELATED-RELATED"/>
    <property type="match status" value="1"/>
</dbReference>
<dbReference type="InterPro" id="IPR000182">
    <property type="entry name" value="GNAT_dom"/>
</dbReference>
<dbReference type="EMBL" id="JBHRTL010000031">
    <property type="protein sequence ID" value="MFC3156759.1"/>
    <property type="molecule type" value="Genomic_DNA"/>
</dbReference>
<keyword evidence="1 4" id="KW-0808">Transferase</keyword>
<reference evidence="5" key="1">
    <citation type="journal article" date="2019" name="Int. J. Syst. Evol. Microbiol.">
        <title>The Global Catalogue of Microorganisms (GCM) 10K type strain sequencing project: providing services to taxonomists for standard genome sequencing and annotation.</title>
        <authorList>
            <consortium name="The Broad Institute Genomics Platform"/>
            <consortium name="The Broad Institute Genome Sequencing Center for Infectious Disease"/>
            <person name="Wu L."/>
            <person name="Ma J."/>
        </authorList>
    </citation>
    <scope>NUCLEOTIDE SEQUENCE [LARGE SCALE GENOMIC DNA]</scope>
    <source>
        <strain evidence="5">KCTC 52141</strain>
    </source>
</reference>
<evidence type="ECO:0000256" key="2">
    <source>
        <dbReference type="ARBA" id="ARBA00023315"/>
    </source>
</evidence>
<evidence type="ECO:0000259" key="3">
    <source>
        <dbReference type="PROSITE" id="PS51186"/>
    </source>
</evidence>
<feature type="domain" description="N-acetyltransferase" evidence="3">
    <location>
        <begin position="1"/>
        <end position="167"/>
    </location>
</feature>
<keyword evidence="5" id="KW-1185">Reference proteome</keyword>
<dbReference type="Proteomes" id="UP001595548">
    <property type="component" value="Unassembled WGS sequence"/>
</dbReference>
<protein>
    <submittedName>
        <fullName evidence="4">GNAT family N-acetyltransferase</fullName>
        <ecNumber evidence="4">2.3.-.-</ecNumber>
    </submittedName>
</protein>
<dbReference type="Gene3D" id="3.40.630.30">
    <property type="match status" value="1"/>
</dbReference>
<keyword evidence="2 4" id="KW-0012">Acyltransferase</keyword>
<name>A0ABV7HVS2_9GAMM</name>
<dbReference type="PROSITE" id="PS51186">
    <property type="entry name" value="GNAT"/>
    <property type="match status" value="1"/>
</dbReference>
<gene>
    <name evidence="4" type="ORF">ACFOEB_16230</name>
</gene>
<evidence type="ECO:0000313" key="5">
    <source>
        <dbReference type="Proteomes" id="UP001595548"/>
    </source>
</evidence>
<dbReference type="RefSeq" id="WP_382418605.1">
    <property type="nucleotide sequence ID" value="NZ_AP031500.1"/>
</dbReference>
<dbReference type="CDD" id="cd04301">
    <property type="entry name" value="NAT_SF"/>
    <property type="match status" value="1"/>
</dbReference>
<evidence type="ECO:0000256" key="1">
    <source>
        <dbReference type="ARBA" id="ARBA00022679"/>
    </source>
</evidence>
<proteinExistence type="predicted"/>
<dbReference type="GO" id="GO:0016746">
    <property type="term" value="F:acyltransferase activity"/>
    <property type="evidence" value="ECO:0007669"/>
    <property type="project" value="UniProtKB-KW"/>
</dbReference>